<organism evidence="1 2">
    <name type="scientific">Ohtaekwangia koreensis</name>
    <dbReference type="NCBI Taxonomy" id="688867"/>
    <lineage>
        <taxon>Bacteria</taxon>
        <taxon>Pseudomonadati</taxon>
        <taxon>Bacteroidota</taxon>
        <taxon>Cytophagia</taxon>
        <taxon>Cytophagales</taxon>
        <taxon>Fulvivirgaceae</taxon>
        <taxon>Ohtaekwangia</taxon>
    </lineage>
</organism>
<name>A0A1T5JQF5_9BACT</name>
<gene>
    <name evidence="1" type="ORF">SAMN05660236_1346</name>
</gene>
<dbReference type="STRING" id="688867.SAMN05660236_1346"/>
<proteinExistence type="predicted"/>
<dbReference type="Proteomes" id="UP000190961">
    <property type="component" value="Unassembled WGS sequence"/>
</dbReference>
<sequence length="101" mass="11791">MHYIKFKEQELPIAIDFAVIKNTSAKLKITLQEFETAINDMEKTEVIAFEALKRGHKLENIPFNIKETDVEDILSEEQNYANFLHIFTQSVLKMFTPSKKN</sequence>
<dbReference type="RefSeq" id="WP_079685890.1">
    <property type="nucleotide sequence ID" value="NZ_FUZU01000001.1"/>
</dbReference>
<evidence type="ECO:0000313" key="2">
    <source>
        <dbReference type="Proteomes" id="UP000190961"/>
    </source>
</evidence>
<evidence type="ECO:0000313" key="1">
    <source>
        <dbReference type="EMBL" id="SKC53478.1"/>
    </source>
</evidence>
<protein>
    <submittedName>
        <fullName evidence="1">Uncharacterized protein</fullName>
    </submittedName>
</protein>
<dbReference type="AlphaFoldDB" id="A0A1T5JQF5"/>
<reference evidence="1 2" key="1">
    <citation type="submission" date="2017-02" db="EMBL/GenBank/DDBJ databases">
        <authorList>
            <person name="Peterson S.W."/>
        </authorList>
    </citation>
    <scope>NUCLEOTIDE SEQUENCE [LARGE SCALE GENOMIC DNA]</scope>
    <source>
        <strain evidence="1 2">DSM 25262</strain>
    </source>
</reference>
<dbReference type="EMBL" id="FUZU01000001">
    <property type="protein sequence ID" value="SKC53478.1"/>
    <property type="molecule type" value="Genomic_DNA"/>
</dbReference>
<accession>A0A1T5JQF5</accession>
<keyword evidence="2" id="KW-1185">Reference proteome</keyword>